<evidence type="ECO:0000259" key="7">
    <source>
        <dbReference type="Pfam" id="PF03016"/>
    </source>
</evidence>
<dbReference type="PANTHER" id="PTHR11062:SF43">
    <property type="entry name" value="EXOSTOSIN FAMILY PROTEIN"/>
    <property type="match status" value="1"/>
</dbReference>
<dbReference type="Proteomes" id="UP001151532">
    <property type="component" value="Chromosome 7"/>
</dbReference>
<comment type="caution">
    <text evidence="8">The sequence shown here is derived from an EMBL/GenBank/DDBJ whole genome shotgun (WGS) entry which is preliminary data.</text>
</comment>
<feature type="region of interest" description="Disordered" evidence="6">
    <location>
        <begin position="1"/>
        <end position="100"/>
    </location>
</feature>
<proteinExistence type="inferred from homology"/>
<reference evidence="8" key="1">
    <citation type="submission" date="2022-11" db="EMBL/GenBank/DDBJ databases">
        <authorList>
            <person name="Hyden B.L."/>
            <person name="Feng K."/>
            <person name="Yates T."/>
            <person name="Jawdy S."/>
            <person name="Smart L.B."/>
            <person name="Muchero W."/>
        </authorList>
    </citation>
    <scope>NUCLEOTIDE SEQUENCE</scope>
    <source>
        <tissue evidence="8">Shoot tip</tissue>
    </source>
</reference>
<dbReference type="Gene3D" id="3.40.50.2000">
    <property type="entry name" value="Glycogen Phosphorylase B"/>
    <property type="match status" value="1"/>
</dbReference>
<dbReference type="Pfam" id="PF03016">
    <property type="entry name" value="Exostosin_GT47"/>
    <property type="match status" value="1"/>
</dbReference>
<dbReference type="InterPro" id="IPR004263">
    <property type="entry name" value="Exostosin"/>
</dbReference>
<evidence type="ECO:0000256" key="5">
    <source>
        <dbReference type="ARBA" id="ARBA00023034"/>
    </source>
</evidence>
<evidence type="ECO:0000256" key="3">
    <source>
        <dbReference type="ARBA" id="ARBA00022676"/>
    </source>
</evidence>
<comment type="subcellular location">
    <subcellularLocation>
        <location evidence="1">Golgi apparatus membrane</location>
        <topology evidence="1">Single-pass type II membrane protein</topology>
    </subcellularLocation>
</comment>
<dbReference type="AlphaFoldDB" id="A0A9Q0V341"/>
<keyword evidence="3" id="KW-0808">Transferase</keyword>
<evidence type="ECO:0000313" key="8">
    <source>
        <dbReference type="EMBL" id="KAJ6741077.1"/>
    </source>
</evidence>
<keyword evidence="3" id="KW-0328">Glycosyltransferase</keyword>
<gene>
    <name evidence="8" type="ORF">OIU79_001078</name>
</gene>
<keyword evidence="4" id="KW-0812">Transmembrane</keyword>
<dbReference type="GO" id="GO:0016757">
    <property type="term" value="F:glycosyltransferase activity"/>
    <property type="evidence" value="ECO:0007669"/>
    <property type="project" value="UniProtKB-KW"/>
</dbReference>
<evidence type="ECO:0000256" key="1">
    <source>
        <dbReference type="ARBA" id="ARBA00004323"/>
    </source>
</evidence>
<dbReference type="PANTHER" id="PTHR11062">
    <property type="entry name" value="EXOSTOSIN HEPARAN SULFATE GLYCOSYLTRANSFERASE -RELATED"/>
    <property type="match status" value="1"/>
</dbReference>
<feature type="non-terminal residue" evidence="8">
    <location>
        <position position="1"/>
    </location>
</feature>
<evidence type="ECO:0000313" key="9">
    <source>
        <dbReference type="Proteomes" id="UP001151532"/>
    </source>
</evidence>
<reference evidence="8" key="2">
    <citation type="journal article" date="2023" name="Int. J. Mol. Sci.">
        <title>De Novo Assembly and Annotation of 11 Diverse Shrub Willow (Salix) Genomes Reveals Novel Gene Organization in Sex-Linked Regions.</title>
        <authorList>
            <person name="Hyden B."/>
            <person name="Feng K."/>
            <person name="Yates T.B."/>
            <person name="Jawdy S."/>
            <person name="Cereghino C."/>
            <person name="Smart L.B."/>
            <person name="Muchero W."/>
        </authorList>
    </citation>
    <scope>NUCLEOTIDE SEQUENCE</scope>
    <source>
        <tissue evidence="8">Shoot tip</tissue>
    </source>
</reference>
<sequence>MNNGNGFNHHGVPTPGPVHPQMQNLVQGFNGNGFNHHLPVYNPSSDDSEDEGRNNIVIEELPSDYPSDDDQEEGNFIVNESSDDSEDSHSSDDPQDGVVDVHQPAAHDDQVEAIVIKKTDYDPQGEAIDVHRTDDIQGGSDFDHHAAHDLQEEAIDVPQTANDPENNHYFRVVPGRNISGIVLFAVMIFFLLKRAETKSLDERNGEASIHVGDIYHREAPFLRNYAAMERDFKVFGGNATTCYHSNDHKLKSKYASEHYLFMNLRDRRFLTNDPDHKAHFFFIPISCQIWGAGEKVIQTYVKRLISSYPYWNRTLGADHFFVSCHDFGSRATEEVPFLLKNAIQLVCSPSYDSKYIPQKYVALPQILELSLPPPHGYDMWNRTIAESLPFLQCHGKLNPLRTKLGFWAGSLNSDVRRNLLQFYKGVPEFEFHFVGKMKRSSVLGAYQKESCASKCCICPRGKTQVGGVCLAESMAFGCVPVILSDYYDLPFNDVLDWNNFSVILKEEHAPNLEKILKEIPEENYKKMHQNLLQVRKHFQWNPLPVKYDLFRMVMYELWLRRHIIKYDEYDELHMVMYELWQRRHIISIRSNCLLLESSSKKIGTVSHFLGKTFEALFGFSFRALQDSHHFTEAFHSPEVFEKDYMDMERNFKIFMYPCTDKDVVDDKQWRLIGKYGSEGKRSYEDIAIIFQDNVKSLITKYPYWNRNLGADHFIVTCHDIGVTVPRKDITLPQIIQPFALPAGGNNLKNRTVLAFWAGRCSSDIRDELIQSWQNDTDLDIENKR</sequence>
<protein>
    <recommendedName>
        <fullName evidence="7">Exostosin GT47 domain-containing protein</fullName>
    </recommendedName>
</protein>
<evidence type="ECO:0000256" key="4">
    <source>
        <dbReference type="ARBA" id="ARBA00022968"/>
    </source>
</evidence>
<name>A0A9Q0V341_SALPP</name>
<dbReference type="OrthoDB" id="10367906at2759"/>
<evidence type="ECO:0000256" key="6">
    <source>
        <dbReference type="SAM" id="MobiDB-lite"/>
    </source>
</evidence>
<feature type="domain" description="Exostosin GT47" evidence="7">
    <location>
        <begin position="245"/>
        <end position="518"/>
    </location>
</feature>
<feature type="compositionally biased region" description="Polar residues" evidence="6">
    <location>
        <begin position="21"/>
        <end position="33"/>
    </location>
</feature>
<dbReference type="InterPro" id="IPR040911">
    <property type="entry name" value="Exostosin_GT47"/>
</dbReference>
<keyword evidence="9" id="KW-1185">Reference proteome</keyword>
<keyword evidence="4" id="KW-0735">Signal-anchor</keyword>
<dbReference type="GO" id="GO:0000139">
    <property type="term" value="C:Golgi membrane"/>
    <property type="evidence" value="ECO:0007669"/>
    <property type="project" value="UniProtKB-SubCell"/>
</dbReference>
<keyword evidence="5" id="KW-0333">Golgi apparatus</keyword>
<accession>A0A9Q0V341</accession>
<comment type="similarity">
    <text evidence="2">Belongs to the glycosyltransferase 47 family.</text>
</comment>
<organism evidence="8 9">
    <name type="scientific">Salix purpurea</name>
    <name type="common">Purple osier willow</name>
    <dbReference type="NCBI Taxonomy" id="77065"/>
    <lineage>
        <taxon>Eukaryota</taxon>
        <taxon>Viridiplantae</taxon>
        <taxon>Streptophyta</taxon>
        <taxon>Embryophyta</taxon>
        <taxon>Tracheophyta</taxon>
        <taxon>Spermatophyta</taxon>
        <taxon>Magnoliopsida</taxon>
        <taxon>eudicotyledons</taxon>
        <taxon>Gunneridae</taxon>
        <taxon>Pentapetalae</taxon>
        <taxon>rosids</taxon>
        <taxon>fabids</taxon>
        <taxon>Malpighiales</taxon>
        <taxon>Salicaceae</taxon>
        <taxon>Saliceae</taxon>
        <taxon>Salix</taxon>
    </lineage>
</organism>
<evidence type="ECO:0000256" key="2">
    <source>
        <dbReference type="ARBA" id="ARBA00010271"/>
    </source>
</evidence>
<dbReference type="EMBL" id="JAPFFK010000010">
    <property type="protein sequence ID" value="KAJ6741077.1"/>
    <property type="molecule type" value="Genomic_DNA"/>
</dbReference>